<dbReference type="AlphaFoldDB" id="A0A250FTU6"/>
<proteinExistence type="predicted"/>
<dbReference type="KEGG" id="cgh:CGC50_10185"/>
<dbReference type="OrthoDB" id="1149488at2"/>
<dbReference type="RefSeq" id="WP_095910741.1">
    <property type="nucleotide sequence ID" value="NZ_CP022386.1"/>
</dbReference>
<dbReference type="SUPFAM" id="SSF160631">
    <property type="entry name" value="SMI1/KNR4-like"/>
    <property type="match status" value="1"/>
</dbReference>
<sequence length="123" mass="14588">MNRITETEQKHSFELPALYKEILSSFDLYCLYQYKGKDLDIKNCNLLFEKLSRDYQAWQLLQYLDEPNTENTFVFGSLGDDSRLYFNLSDGSVWDYWLDDKSTHKIANSFDELLSEATLEEKE</sequence>
<dbReference type="EMBL" id="CP022386">
    <property type="protein sequence ID" value="ATA87488.1"/>
    <property type="molecule type" value="Genomic_DNA"/>
</dbReference>
<dbReference type="Pfam" id="PF09346">
    <property type="entry name" value="SMI1_KNR4"/>
    <property type="match status" value="1"/>
</dbReference>
<evidence type="ECO:0000313" key="2">
    <source>
        <dbReference type="EMBL" id="ATA87488.1"/>
    </source>
</evidence>
<dbReference type="InterPro" id="IPR037883">
    <property type="entry name" value="Knr4/Smi1-like_sf"/>
</dbReference>
<protein>
    <submittedName>
        <fullName evidence="2">SMI1/KNR4 family protein</fullName>
    </submittedName>
</protein>
<dbReference type="Gene3D" id="3.40.1580.10">
    <property type="entry name" value="SMI1/KNR4-like"/>
    <property type="match status" value="1"/>
</dbReference>
<dbReference type="GeneID" id="84808921"/>
<accession>A0A250FTU6</accession>
<name>A0A250FTU6_9FLAO</name>
<evidence type="ECO:0000259" key="1">
    <source>
        <dbReference type="Pfam" id="PF09346"/>
    </source>
</evidence>
<gene>
    <name evidence="2" type="ORF">CGC50_10185</name>
</gene>
<dbReference type="InterPro" id="IPR018958">
    <property type="entry name" value="Knr4/Smi1-like_dom"/>
</dbReference>
<reference evidence="3" key="1">
    <citation type="submission" date="2017-06" db="EMBL/GenBank/DDBJ databases">
        <title>Capnocytophaga spp. assemblies.</title>
        <authorList>
            <person name="Gulvik C.A."/>
        </authorList>
    </citation>
    <scope>NUCLEOTIDE SEQUENCE [LARGE SCALE GENOMIC DNA]</scope>
    <source>
        <strain evidence="3">H1496</strain>
    </source>
</reference>
<feature type="domain" description="Knr4/Smi1-like" evidence="1">
    <location>
        <begin position="3"/>
        <end position="115"/>
    </location>
</feature>
<evidence type="ECO:0000313" key="3">
    <source>
        <dbReference type="Proteomes" id="UP000217250"/>
    </source>
</evidence>
<dbReference type="Proteomes" id="UP000217250">
    <property type="component" value="Chromosome"/>
</dbReference>
<organism evidence="2 3">
    <name type="scientific">Capnocytophaga gingivalis</name>
    <dbReference type="NCBI Taxonomy" id="1017"/>
    <lineage>
        <taxon>Bacteria</taxon>
        <taxon>Pseudomonadati</taxon>
        <taxon>Bacteroidota</taxon>
        <taxon>Flavobacteriia</taxon>
        <taxon>Flavobacteriales</taxon>
        <taxon>Flavobacteriaceae</taxon>
        <taxon>Capnocytophaga</taxon>
    </lineage>
</organism>